<keyword evidence="2" id="KW-1185">Reference proteome</keyword>
<evidence type="ECO:0000313" key="2">
    <source>
        <dbReference type="Proteomes" id="UP001150266"/>
    </source>
</evidence>
<name>A0A9W9AUE4_9AGAR</name>
<protein>
    <submittedName>
        <fullName evidence="1">Uncharacterized protein</fullName>
    </submittedName>
</protein>
<accession>A0A9W9AUE4</accession>
<comment type="caution">
    <text evidence="1">The sequence shown here is derived from an EMBL/GenBank/DDBJ whole genome shotgun (WGS) entry which is preliminary data.</text>
</comment>
<dbReference type="Proteomes" id="UP001150266">
    <property type="component" value="Unassembled WGS sequence"/>
</dbReference>
<dbReference type="AlphaFoldDB" id="A0A9W9AUE4"/>
<dbReference type="OrthoDB" id="2322499at2759"/>
<proteinExistence type="predicted"/>
<sequence>MHKPCESIFWQCRVRCCAGCFGSVFYSRSNLHSVWKSSYAATFIVFQEVAQYIPCVTVIPWKGPWDGEDKVYFPPNIRIFRHEYGRVRRGELRLEEWATMKKQLFEETIMHSAACHEWQTARNAKRAEELQHTRSRRKSVIYDKLRALGWGDEIDRLEKEGNSLLSTHRVVLQAKDLTEKAWIRIQPQLVKLLEEIRHE</sequence>
<dbReference type="EMBL" id="JAOTPV010000001">
    <property type="protein sequence ID" value="KAJ4490789.1"/>
    <property type="molecule type" value="Genomic_DNA"/>
</dbReference>
<organism evidence="1 2">
    <name type="scientific">Lentinula aciculospora</name>
    <dbReference type="NCBI Taxonomy" id="153920"/>
    <lineage>
        <taxon>Eukaryota</taxon>
        <taxon>Fungi</taxon>
        <taxon>Dikarya</taxon>
        <taxon>Basidiomycota</taxon>
        <taxon>Agaricomycotina</taxon>
        <taxon>Agaricomycetes</taxon>
        <taxon>Agaricomycetidae</taxon>
        <taxon>Agaricales</taxon>
        <taxon>Marasmiineae</taxon>
        <taxon>Omphalotaceae</taxon>
        <taxon>Lentinula</taxon>
    </lineage>
</organism>
<evidence type="ECO:0000313" key="1">
    <source>
        <dbReference type="EMBL" id="KAJ4490789.1"/>
    </source>
</evidence>
<reference evidence="1" key="1">
    <citation type="submission" date="2022-08" db="EMBL/GenBank/DDBJ databases">
        <title>A Global Phylogenomic Analysis of the Shiitake Genus Lentinula.</title>
        <authorList>
            <consortium name="DOE Joint Genome Institute"/>
            <person name="Sierra-Patev S."/>
            <person name="Min B."/>
            <person name="Naranjo-Ortiz M."/>
            <person name="Looney B."/>
            <person name="Konkel Z."/>
            <person name="Slot J.C."/>
            <person name="Sakamoto Y."/>
            <person name="Steenwyk J.L."/>
            <person name="Rokas A."/>
            <person name="Carro J."/>
            <person name="Camarero S."/>
            <person name="Ferreira P."/>
            <person name="Molpeceres G."/>
            <person name="Ruiz-Duenas F.J."/>
            <person name="Serrano A."/>
            <person name="Henrissat B."/>
            <person name="Drula E."/>
            <person name="Hughes K.W."/>
            <person name="Mata J.L."/>
            <person name="Ishikawa N.K."/>
            <person name="Vargas-Isla R."/>
            <person name="Ushijima S."/>
            <person name="Smith C.A."/>
            <person name="Ahrendt S."/>
            <person name="Andreopoulos W."/>
            <person name="He G."/>
            <person name="Labutti K."/>
            <person name="Lipzen A."/>
            <person name="Ng V."/>
            <person name="Riley R."/>
            <person name="Sandor L."/>
            <person name="Barry K."/>
            <person name="Martinez A.T."/>
            <person name="Xiao Y."/>
            <person name="Gibbons J.G."/>
            <person name="Terashima K."/>
            <person name="Grigoriev I.V."/>
            <person name="Hibbett D.S."/>
        </authorList>
    </citation>
    <scope>NUCLEOTIDE SEQUENCE</scope>
    <source>
        <strain evidence="1">JLM2183</strain>
    </source>
</reference>
<gene>
    <name evidence="1" type="ORF">J3R30DRAFT_135617</name>
</gene>